<protein>
    <submittedName>
        <fullName evidence="2">Uncharacterized protein</fullName>
    </submittedName>
</protein>
<accession>A0A158KPT1</accession>
<evidence type="ECO:0000313" key="3">
    <source>
        <dbReference type="Proteomes" id="UP000054770"/>
    </source>
</evidence>
<gene>
    <name evidence="2" type="ORF">AWB68_06798</name>
</gene>
<reference evidence="2" key="1">
    <citation type="submission" date="2016-01" db="EMBL/GenBank/DDBJ databases">
        <authorList>
            <person name="Peeters C."/>
        </authorList>
    </citation>
    <scope>NUCLEOTIDE SEQUENCE [LARGE SCALE GENOMIC DNA]</scope>
    <source>
        <strain evidence="2">LMG 22940</strain>
    </source>
</reference>
<organism evidence="2 3">
    <name type="scientific">Caballeronia choica</name>
    <dbReference type="NCBI Taxonomy" id="326476"/>
    <lineage>
        <taxon>Bacteria</taxon>
        <taxon>Pseudomonadati</taxon>
        <taxon>Pseudomonadota</taxon>
        <taxon>Betaproteobacteria</taxon>
        <taxon>Burkholderiales</taxon>
        <taxon>Burkholderiaceae</taxon>
        <taxon>Caballeronia</taxon>
    </lineage>
</organism>
<dbReference type="EMBL" id="FCON02000132">
    <property type="protein sequence ID" value="SAL83148.1"/>
    <property type="molecule type" value="Genomic_DNA"/>
</dbReference>
<feature type="region of interest" description="Disordered" evidence="1">
    <location>
        <begin position="73"/>
        <end position="92"/>
    </location>
</feature>
<dbReference type="AlphaFoldDB" id="A0A158KPT1"/>
<proteinExistence type="predicted"/>
<evidence type="ECO:0000256" key="1">
    <source>
        <dbReference type="SAM" id="MobiDB-lite"/>
    </source>
</evidence>
<dbReference type="Proteomes" id="UP000054770">
    <property type="component" value="Unassembled WGS sequence"/>
</dbReference>
<keyword evidence="3" id="KW-1185">Reference proteome</keyword>
<comment type="caution">
    <text evidence="2">The sequence shown here is derived from an EMBL/GenBank/DDBJ whole genome shotgun (WGS) entry which is preliminary data.</text>
</comment>
<sequence length="144" mass="15997">MRAERGQVGGAEHVDAGHERRFGGAREWQIDFRGRLFACHKGVLPCRAADHREGAAHRAERARQRQFAREFAPRKRLDGNLPARREDAKRDGQVEAAGLFREIGGSEVDGDAANRKFEAAVLKRGAHALAAFADFEVGQPDNRK</sequence>
<name>A0A158KPT1_9BURK</name>
<evidence type="ECO:0000313" key="2">
    <source>
        <dbReference type="EMBL" id="SAL83148.1"/>
    </source>
</evidence>